<dbReference type="InterPro" id="IPR014445">
    <property type="entry name" value="Gln-dep_NAD_synthase"/>
</dbReference>
<dbReference type="PANTHER" id="PTHR23090:SF9">
    <property type="entry name" value="GLUTAMINE-DEPENDENT NAD(+) SYNTHETASE"/>
    <property type="match status" value="1"/>
</dbReference>
<dbReference type="NCBIfam" id="TIGR00552">
    <property type="entry name" value="nadE"/>
    <property type="match status" value="1"/>
</dbReference>
<feature type="active site" description="Nucleophile; for glutaminase activity" evidence="7">
    <location>
        <position position="162"/>
    </location>
</feature>
<feature type="binding site" evidence="7">
    <location>
        <position position="521"/>
    </location>
    <ligand>
        <name>deamido-NAD(+)</name>
        <dbReference type="ChEBI" id="CHEBI:58437"/>
        <note>ligand shared between two neighboring subunits</note>
    </ligand>
</feature>
<feature type="domain" description="CN hydrolase" evidence="10">
    <location>
        <begin position="19"/>
        <end position="263"/>
    </location>
</feature>
<dbReference type="HAMAP" id="MF_02090">
    <property type="entry name" value="NadE_glutamine_dep"/>
    <property type="match status" value="1"/>
</dbReference>
<evidence type="ECO:0000259" key="10">
    <source>
        <dbReference type="PROSITE" id="PS50263"/>
    </source>
</evidence>
<dbReference type="SUPFAM" id="SSF52402">
    <property type="entry name" value="Adenine nucleotide alpha hydrolases-like"/>
    <property type="match status" value="1"/>
</dbReference>
<sequence length="552" mass="60310">MNDSVDHLEWGARQRPFNVKIAIAQINVTVGDFAANRARILDFAARARDQGADLLLTPELALSGYPPEDLLLRDDFCAAGERELDALVARVQGIAVLVGHPERRGAHCYNAATLIVDGRRVATYYKQRLPNYEVFDEERYFASGDGPCVLTLQGVRCGVNICADVWEAGAADLARQAGAELLLVLNASPYHIGKHELRTEVLRQRIASTGLPVVYANLAGGQDELVFDGGSFVLDSRGTLCCQLAQFEEALGIVDFVDGEPQPGTIVPAPCLEAEVYQALVLGVRDYLGKNGFPGAIIGLSGGIDSALTLCIAVDALGADKVRAVMMPSPYTAAISLTDSREMVRLLGVAYDEIPIEPAMLALGGMLEKQFAGLPADTTEENLQARIRGMLLMALSNKTGALVLTTGNKSEMAVGYCTLYGDMAGGFAVIKDIAKTLVYRLARWRNTRSYAIPERIISRPPSAELKPDQTDQDSLPPYEILDAIVEAYMEKDLSPRAIIARGHAEADVRRVVHLLRISEYKRRQAPVGIRVTQRGFGKDWRYPITNRYRDLY</sequence>
<evidence type="ECO:0000256" key="6">
    <source>
        <dbReference type="ARBA" id="ARBA00023027"/>
    </source>
</evidence>
<comment type="similarity">
    <text evidence="9">Belongs to the NAD synthetase family.</text>
</comment>
<dbReference type="Pfam" id="PF02540">
    <property type="entry name" value="NAD_synthase"/>
    <property type="match status" value="1"/>
</dbReference>
<evidence type="ECO:0000256" key="3">
    <source>
        <dbReference type="ARBA" id="ARBA00022598"/>
    </source>
</evidence>
<dbReference type="FunFam" id="3.40.50.620:FF:000106">
    <property type="entry name" value="Glutamine-dependent NAD(+) synthetase"/>
    <property type="match status" value="1"/>
</dbReference>
<keyword evidence="5 7" id="KW-0067">ATP-binding</keyword>
<comment type="function">
    <text evidence="7">Catalyzes the ATP-dependent amidation of deamido-NAD to form NAD. Uses L-glutamine as a nitrogen source.</text>
</comment>
<comment type="catalytic activity">
    <reaction evidence="7 8">
        <text>deamido-NAD(+) + L-glutamine + ATP + H2O = L-glutamate + AMP + diphosphate + NAD(+) + H(+)</text>
        <dbReference type="Rhea" id="RHEA:24384"/>
        <dbReference type="ChEBI" id="CHEBI:15377"/>
        <dbReference type="ChEBI" id="CHEBI:15378"/>
        <dbReference type="ChEBI" id="CHEBI:29985"/>
        <dbReference type="ChEBI" id="CHEBI:30616"/>
        <dbReference type="ChEBI" id="CHEBI:33019"/>
        <dbReference type="ChEBI" id="CHEBI:57540"/>
        <dbReference type="ChEBI" id="CHEBI:58359"/>
        <dbReference type="ChEBI" id="CHEBI:58437"/>
        <dbReference type="ChEBI" id="CHEBI:456215"/>
        <dbReference type="EC" id="6.3.5.1"/>
    </reaction>
</comment>
<dbReference type="SUPFAM" id="SSF56317">
    <property type="entry name" value="Carbon-nitrogen hydrolase"/>
    <property type="match status" value="1"/>
</dbReference>
<gene>
    <name evidence="7" type="primary">nadE</name>
    <name evidence="11" type="ORF">IPK02_14360</name>
</gene>
<dbReference type="Gene3D" id="3.60.110.10">
    <property type="entry name" value="Carbon-nitrogen hydrolase"/>
    <property type="match status" value="1"/>
</dbReference>
<feature type="active site" description="Proton acceptor; for glutaminase activity" evidence="7">
    <location>
        <position position="59"/>
    </location>
</feature>
<dbReference type="GO" id="GO:0008795">
    <property type="term" value="F:NAD+ synthase activity"/>
    <property type="evidence" value="ECO:0007669"/>
    <property type="project" value="UniProtKB-UniRule"/>
</dbReference>
<accession>A0A935W452</accession>
<name>A0A935W452_9PROT</name>
<dbReference type="EMBL" id="JADJOT010000009">
    <property type="protein sequence ID" value="MBK7955031.1"/>
    <property type="molecule type" value="Genomic_DNA"/>
</dbReference>
<dbReference type="GO" id="GO:0005737">
    <property type="term" value="C:cytoplasm"/>
    <property type="evidence" value="ECO:0007669"/>
    <property type="project" value="InterPro"/>
</dbReference>
<dbReference type="GO" id="GO:0003952">
    <property type="term" value="F:NAD+ synthase (glutamine-hydrolyzing) activity"/>
    <property type="evidence" value="ECO:0007669"/>
    <property type="project" value="UniProtKB-UniRule"/>
</dbReference>
<dbReference type="GO" id="GO:0005524">
    <property type="term" value="F:ATP binding"/>
    <property type="evidence" value="ECO:0007669"/>
    <property type="project" value="UniProtKB-UniRule"/>
</dbReference>
<dbReference type="PROSITE" id="PS50263">
    <property type="entry name" value="CN_HYDROLASE"/>
    <property type="match status" value="1"/>
</dbReference>
<dbReference type="Pfam" id="PF00795">
    <property type="entry name" value="CN_hydrolase"/>
    <property type="match status" value="1"/>
</dbReference>
<comment type="similarity">
    <text evidence="2 7 8">In the C-terminal section; belongs to the NAD synthetase family.</text>
</comment>
<comment type="caution">
    <text evidence="11">The sequence shown here is derived from an EMBL/GenBank/DDBJ whole genome shotgun (WGS) entry which is preliminary data.</text>
</comment>
<dbReference type="InterPro" id="IPR014729">
    <property type="entry name" value="Rossmann-like_a/b/a_fold"/>
</dbReference>
<dbReference type="CDD" id="cd07570">
    <property type="entry name" value="GAT_Gln-NAD-synth"/>
    <property type="match status" value="1"/>
</dbReference>
<evidence type="ECO:0000256" key="2">
    <source>
        <dbReference type="ARBA" id="ARBA00007145"/>
    </source>
</evidence>
<evidence type="ECO:0000256" key="9">
    <source>
        <dbReference type="RuleBase" id="RU003811"/>
    </source>
</evidence>
<comment type="pathway">
    <text evidence="1 7 8">Cofactor biosynthesis; NAD(+) biosynthesis; NAD(+) from deamido-NAD(+) (L-Gln route): step 1/1.</text>
</comment>
<reference evidence="11 12" key="1">
    <citation type="submission" date="2020-10" db="EMBL/GenBank/DDBJ databases">
        <title>Connecting structure to function with the recovery of over 1000 high-quality activated sludge metagenome-assembled genomes encoding full-length rRNA genes using long-read sequencing.</title>
        <authorList>
            <person name="Singleton C.M."/>
            <person name="Petriglieri F."/>
            <person name="Kristensen J.M."/>
            <person name="Kirkegaard R.H."/>
            <person name="Michaelsen T.Y."/>
            <person name="Andersen M.H."/>
            <person name="Karst S.M."/>
            <person name="Dueholm M.S."/>
            <person name="Nielsen P.H."/>
            <person name="Albertsen M."/>
        </authorList>
    </citation>
    <scope>NUCLEOTIDE SEQUENCE [LARGE SCALE GENOMIC DNA]</scope>
    <source>
        <strain evidence="11">Fred_18-Q3-R57-64_BAT3C.720</strain>
    </source>
</reference>
<feature type="binding site" evidence="7">
    <location>
        <begin position="299"/>
        <end position="306"/>
    </location>
    <ligand>
        <name>ATP</name>
        <dbReference type="ChEBI" id="CHEBI:30616"/>
    </ligand>
</feature>
<feature type="binding site" evidence="7">
    <location>
        <position position="406"/>
    </location>
    <ligand>
        <name>ATP</name>
        <dbReference type="ChEBI" id="CHEBI:30616"/>
    </ligand>
</feature>
<organism evidence="11 12">
    <name type="scientific">Candidatus Accumulibacter affinis</name>
    <dbReference type="NCBI Taxonomy" id="2954384"/>
    <lineage>
        <taxon>Bacteria</taxon>
        <taxon>Pseudomonadati</taxon>
        <taxon>Pseudomonadota</taxon>
        <taxon>Betaproteobacteria</taxon>
        <taxon>Candidatus Accumulibacter</taxon>
    </lineage>
</organism>
<feature type="binding site" evidence="7">
    <location>
        <position position="411"/>
    </location>
    <ligand>
        <name>deamido-NAD(+)</name>
        <dbReference type="ChEBI" id="CHEBI:58437"/>
        <note>ligand shared between two neighboring subunits</note>
    </ligand>
</feature>
<dbReference type="InterPro" id="IPR003694">
    <property type="entry name" value="NAD_synthase"/>
</dbReference>
<proteinExistence type="inferred from homology"/>
<evidence type="ECO:0000313" key="11">
    <source>
        <dbReference type="EMBL" id="MBK7955031.1"/>
    </source>
</evidence>
<keyword evidence="4 7" id="KW-0547">Nucleotide-binding</keyword>
<dbReference type="GO" id="GO:0009435">
    <property type="term" value="P:NAD+ biosynthetic process"/>
    <property type="evidence" value="ECO:0007669"/>
    <property type="project" value="UniProtKB-UniRule"/>
</dbReference>
<evidence type="ECO:0000313" key="12">
    <source>
        <dbReference type="Proteomes" id="UP000706151"/>
    </source>
</evidence>
<feature type="binding site" evidence="7">
    <location>
        <position position="132"/>
    </location>
    <ligand>
        <name>L-glutamine</name>
        <dbReference type="ChEBI" id="CHEBI:58359"/>
    </ligand>
</feature>
<feature type="binding site" evidence="7">
    <location>
        <position position="382"/>
    </location>
    <ligand>
        <name>deamido-NAD(+)</name>
        <dbReference type="ChEBI" id="CHEBI:58437"/>
        <note>ligand shared between two neighboring subunits</note>
    </ligand>
</feature>
<comment type="caution">
    <text evidence="7">Lacks conserved residue(s) required for the propagation of feature annotation.</text>
</comment>
<dbReference type="InterPro" id="IPR036526">
    <property type="entry name" value="C-N_Hydrolase_sf"/>
</dbReference>
<evidence type="ECO:0000256" key="5">
    <source>
        <dbReference type="ARBA" id="ARBA00022840"/>
    </source>
</evidence>
<keyword evidence="3 7" id="KW-0436">Ligase</keyword>
<dbReference type="InterPro" id="IPR003010">
    <property type="entry name" value="C-N_Hydrolase"/>
</dbReference>
<dbReference type="InterPro" id="IPR022310">
    <property type="entry name" value="NAD/GMP_synthase"/>
</dbReference>
<dbReference type="Proteomes" id="UP000706151">
    <property type="component" value="Unassembled WGS sequence"/>
</dbReference>
<evidence type="ECO:0000256" key="8">
    <source>
        <dbReference type="PIRNR" id="PIRNR006630"/>
    </source>
</evidence>
<feature type="binding site" evidence="7">
    <location>
        <position position="194"/>
    </location>
    <ligand>
        <name>L-glutamine</name>
        <dbReference type="ChEBI" id="CHEBI:58359"/>
    </ligand>
</feature>
<protein>
    <recommendedName>
        <fullName evidence="7 8">Glutamine-dependent NAD(+) synthetase</fullName>
        <ecNumber evidence="7 8">6.3.5.1</ecNumber>
    </recommendedName>
    <alternativeName>
        <fullName evidence="7 8">NAD(+) synthase [glutamine-hydrolyzing]</fullName>
    </alternativeName>
</protein>
<dbReference type="GO" id="GO:0004359">
    <property type="term" value="F:glutaminase activity"/>
    <property type="evidence" value="ECO:0007669"/>
    <property type="project" value="InterPro"/>
</dbReference>
<dbReference type="PANTHER" id="PTHR23090">
    <property type="entry name" value="NH 3 /GLUTAMINE-DEPENDENT NAD + SYNTHETASE"/>
    <property type="match status" value="1"/>
</dbReference>
<evidence type="ECO:0000256" key="4">
    <source>
        <dbReference type="ARBA" id="ARBA00022741"/>
    </source>
</evidence>
<dbReference type="PIRSF" id="PIRSF006630">
    <property type="entry name" value="NADS_GAT"/>
    <property type="match status" value="1"/>
</dbReference>
<dbReference type="EC" id="6.3.5.1" evidence="7 8"/>
<dbReference type="CDD" id="cd00553">
    <property type="entry name" value="NAD_synthase"/>
    <property type="match status" value="1"/>
</dbReference>
<dbReference type="Gene3D" id="3.40.50.620">
    <property type="entry name" value="HUPs"/>
    <property type="match status" value="1"/>
</dbReference>
<feature type="active site" description="For glutaminase activity" evidence="7">
    <location>
        <position position="126"/>
    </location>
</feature>
<dbReference type="NCBIfam" id="NF010588">
    <property type="entry name" value="PRK13981.1"/>
    <property type="match status" value="1"/>
</dbReference>
<evidence type="ECO:0000256" key="1">
    <source>
        <dbReference type="ARBA" id="ARBA00005188"/>
    </source>
</evidence>
<feature type="binding site" evidence="7">
    <location>
        <position position="188"/>
    </location>
    <ligand>
        <name>L-glutamine</name>
        <dbReference type="ChEBI" id="CHEBI:58359"/>
    </ligand>
</feature>
<dbReference type="AlphaFoldDB" id="A0A935W452"/>
<keyword evidence="6 7" id="KW-0520">NAD</keyword>
<evidence type="ECO:0000256" key="7">
    <source>
        <dbReference type="HAMAP-Rule" id="MF_02090"/>
    </source>
</evidence>